<protein>
    <submittedName>
        <fullName evidence="2">Uncharacterized protein</fullName>
    </submittedName>
</protein>
<dbReference type="EMBL" id="LS974618">
    <property type="protein sequence ID" value="CAG7892170.1"/>
    <property type="molecule type" value="Genomic_DNA"/>
</dbReference>
<reference evidence="3" key="1">
    <citation type="submission" date="2018-11" db="EMBL/GenBank/DDBJ databases">
        <authorList>
            <consortium name="Genoscope - CEA"/>
            <person name="William W."/>
        </authorList>
    </citation>
    <scope>NUCLEOTIDE SEQUENCE</scope>
</reference>
<evidence type="ECO:0000313" key="3">
    <source>
        <dbReference type="EMBL" id="VDC86265.1"/>
    </source>
</evidence>
<feature type="compositionally biased region" description="Basic residues" evidence="1">
    <location>
        <begin position="34"/>
        <end position="43"/>
    </location>
</feature>
<gene>
    <name evidence="3" type="ORF">BRAA02T05732Z</name>
    <name evidence="2" type="ORF">BRAPAZ1V2_A02P11220.2</name>
</gene>
<name>A0A3P6AA26_BRACM</name>
<dbReference type="Proteomes" id="UP000694005">
    <property type="component" value="Chromosome A02"/>
</dbReference>
<dbReference type="AlphaFoldDB" id="A0A3P6AA26"/>
<dbReference type="EMBL" id="LR031573">
    <property type="protein sequence ID" value="VDC86265.1"/>
    <property type="molecule type" value="Genomic_DNA"/>
</dbReference>
<evidence type="ECO:0000256" key="1">
    <source>
        <dbReference type="SAM" id="MobiDB-lite"/>
    </source>
</evidence>
<evidence type="ECO:0000313" key="2">
    <source>
        <dbReference type="EMBL" id="CAG7892170.1"/>
    </source>
</evidence>
<sequence>MQSTTLSGNYGLPLCISGIAQQLSISKEMADHDRRRKVMKKRRRSEESRSHGEEEMVGVERFDELWLQQMRESEDARDLIALFQDLLVSWSFSSHTAKAA</sequence>
<organism evidence="3">
    <name type="scientific">Brassica campestris</name>
    <name type="common">Field mustard</name>
    <dbReference type="NCBI Taxonomy" id="3711"/>
    <lineage>
        <taxon>Eukaryota</taxon>
        <taxon>Viridiplantae</taxon>
        <taxon>Streptophyta</taxon>
        <taxon>Embryophyta</taxon>
        <taxon>Tracheophyta</taxon>
        <taxon>Spermatophyta</taxon>
        <taxon>Magnoliopsida</taxon>
        <taxon>eudicotyledons</taxon>
        <taxon>Gunneridae</taxon>
        <taxon>Pentapetalae</taxon>
        <taxon>rosids</taxon>
        <taxon>malvids</taxon>
        <taxon>Brassicales</taxon>
        <taxon>Brassicaceae</taxon>
        <taxon>Brassiceae</taxon>
        <taxon>Brassica</taxon>
    </lineage>
</organism>
<dbReference type="Gramene" id="A02p11220.2_BraZ1">
    <property type="protein sequence ID" value="A02p11220.2_BraZ1.CDS"/>
    <property type="gene ID" value="A02g11220.2_BraZ1"/>
</dbReference>
<accession>A0A3P6AA26</accession>
<proteinExistence type="predicted"/>
<feature type="compositionally biased region" description="Basic and acidic residues" evidence="1">
    <location>
        <begin position="44"/>
        <end position="55"/>
    </location>
</feature>
<feature type="region of interest" description="Disordered" evidence="1">
    <location>
        <begin position="30"/>
        <end position="55"/>
    </location>
</feature>